<protein>
    <recommendedName>
        <fullName evidence="2">UPF0125 protein N4J17_03490</fullName>
    </recommendedName>
</protein>
<keyword evidence="4" id="KW-1185">Reference proteome</keyword>
<dbReference type="SUPFAM" id="SSF54285">
    <property type="entry name" value="MoaD/ThiS"/>
    <property type="match status" value="1"/>
</dbReference>
<gene>
    <name evidence="3" type="ORF">N4J17_03490</name>
</gene>
<evidence type="ECO:0000256" key="2">
    <source>
        <dbReference type="HAMAP-Rule" id="MF_00460"/>
    </source>
</evidence>
<dbReference type="HAMAP" id="MF_00460">
    <property type="entry name" value="UPF0125_RnfH"/>
    <property type="match status" value="1"/>
</dbReference>
<dbReference type="InterPro" id="IPR016155">
    <property type="entry name" value="Mopterin_synth/thiamin_S_b"/>
</dbReference>
<comment type="similarity">
    <text evidence="1 2">Belongs to the UPF0125 (RnfH) family.</text>
</comment>
<evidence type="ECO:0000313" key="3">
    <source>
        <dbReference type="EMBL" id="WWF02688.1"/>
    </source>
</evidence>
<reference evidence="3 4" key="1">
    <citation type="submission" date="2022-09" db="EMBL/GenBank/DDBJ databases">
        <authorList>
            <person name="Giprobiosintez L."/>
        </authorList>
    </citation>
    <scope>NUCLEOTIDE SEQUENCE [LARGE SCALE GENOMIC DNA]</scope>
    <source>
        <strain evidence="4">VKPM-B-12549 (GBS-15)</strain>
    </source>
</reference>
<accession>A0ABZ2F8V8</accession>
<dbReference type="PANTHER" id="PTHR37483">
    <property type="entry name" value="UPF0125 PROTEIN RATB"/>
    <property type="match status" value="1"/>
</dbReference>
<organism evidence="3 4">
    <name type="scientific">Methylococcus capsulatus</name>
    <dbReference type="NCBI Taxonomy" id="414"/>
    <lineage>
        <taxon>Bacteria</taxon>
        <taxon>Pseudomonadati</taxon>
        <taxon>Pseudomonadota</taxon>
        <taxon>Gammaproteobacteria</taxon>
        <taxon>Methylococcales</taxon>
        <taxon>Methylococcaceae</taxon>
        <taxon>Methylococcus</taxon>
    </lineage>
</organism>
<dbReference type="Gene3D" id="3.10.20.280">
    <property type="entry name" value="RnfH-like"/>
    <property type="match status" value="1"/>
</dbReference>
<dbReference type="InterPro" id="IPR037021">
    <property type="entry name" value="RnfH_sf"/>
</dbReference>
<dbReference type="Pfam" id="PF03658">
    <property type="entry name" value="Ub-RnfH"/>
    <property type="match status" value="1"/>
</dbReference>
<evidence type="ECO:0000313" key="4">
    <source>
        <dbReference type="Proteomes" id="UP001359308"/>
    </source>
</evidence>
<dbReference type="PANTHER" id="PTHR37483:SF1">
    <property type="entry name" value="UPF0125 PROTEIN RATB"/>
    <property type="match status" value="1"/>
</dbReference>
<sequence length="96" mass="11000">MNVGVCYADADRQLWLRMEMPDDSTVEQAIRYSGILERFPEIDLSVQKVGIFGKLVKLDAPVKEGDRIEIYRPITADPKTVRRRKIASDDDDDDDD</sequence>
<evidence type="ECO:0000256" key="1">
    <source>
        <dbReference type="ARBA" id="ARBA00010645"/>
    </source>
</evidence>
<dbReference type="NCBIfam" id="NF002490">
    <property type="entry name" value="PRK01777.1"/>
    <property type="match status" value="1"/>
</dbReference>
<dbReference type="EMBL" id="CP104311">
    <property type="protein sequence ID" value="WWF02688.1"/>
    <property type="molecule type" value="Genomic_DNA"/>
</dbReference>
<proteinExistence type="inferred from homology"/>
<dbReference type="InterPro" id="IPR005346">
    <property type="entry name" value="RnfH"/>
</dbReference>
<dbReference type="Proteomes" id="UP001359308">
    <property type="component" value="Chromosome"/>
</dbReference>
<name>A0ABZ2F8V8_METCP</name>
<dbReference type="RefSeq" id="WP_198322949.1">
    <property type="nucleotide sequence ID" value="NZ_CP104311.1"/>
</dbReference>